<feature type="domain" description="Radical SAM core" evidence="7">
    <location>
        <begin position="67"/>
        <end position="279"/>
    </location>
</feature>
<dbReference type="InterPro" id="IPR027596">
    <property type="entry name" value="AmmeMemoSam_rS"/>
</dbReference>
<dbReference type="PROSITE" id="PS51918">
    <property type="entry name" value="RADICAL_SAM"/>
    <property type="match status" value="1"/>
</dbReference>
<dbReference type="GO" id="GO:0046872">
    <property type="term" value="F:metal ion binding"/>
    <property type="evidence" value="ECO:0007669"/>
    <property type="project" value="UniProtKB-KW"/>
</dbReference>
<keyword evidence="3 6" id="KW-0479">Metal-binding</keyword>
<dbReference type="Pfam" id="PF04055">
    <property type="entry name" value="Radical_SAM"/>
    <property type="match status" value="1"/>
</dbReference>
<evidence type="ECO:0000256" key="4">
    <source>
        <dbReference type="ARBA" id="ARBA00023004"/>
    </source>
</evidence>
<reference evidence="8 9" key="1">
    <citation type="submission" date="2018-11" db="EMBL/GenBank/DDBJ databases">
        <title>Genomic Encyclopedia of Type Strains, Phase IV (KMG-IV): sequencing the most valuable type-strain genomes for metagenomic binning, comparative biology and taxonomic classification.</title>
        <authorList>
            <person name="Goeker M."/>
        </authorList>
    </citation>
    <scope>NUCLEOTIDE SEQUENCE [LARGE SCALE GENOMIC DNA]</scope>
    <source>
        <strain evidence="8 9">DSM 22027</strain>
    </source>
</reference>
<evidence type="ECO:0000313" key="8">
    <source>
        <dbReference type="EMBL" id="ROQ92127.1"/>
    </source>
</evidence>
<evidence type="ECO:0000256" key="3">
    <source>
        <dbReference type="ARBA" id="ARBA00022723"/>
    </source>
</evidence>
<dbReference type="Gene3D" id="3.20.20.70">
    <property type="entry name" value="Aldolase class I"/>
    <property type="match status" value="1"/>
</dbReference>
<feature type="binding site" evidence="6">
    <location>
        <position position="82"/>
    </location>
    <ligand>
        <name>[4Fe-4S] cluster</name>
        <dbReference type="ChEBI" id="CHEBI:49883"/>
        <note>4Fe-4S-S-AdoMet</note>
    </ligand>
</feature>
<accession>A0A3N1UU98</accession>
<evidence type="ECO:0000256" key="2">
    <source>
        <dbReference type="ARBA" id="ARBA00022691"/>
    </source>
</evidence>
<dbReference type="InterPro" id="IPR016431">
    <property type="entry name" value="Pyrv-formate_lyase-activ_prd"/>
</dbReference>
<keyword evidence="8" id="KW-0456">Lyase</keyword>
<dbReference type="SFLD" id="SFLDS00029">
    <property type="entry name" value="Radical_SAM"/>
    <property type="match status" value="1"/>
</dbReference>
<dbReference type="InterPro" id="IPR058240">
    <property type="entry name" value="rSAM_sf"/>
</dbReference>
<keyword evidence="5 6" id="KW-0411">Iron-sulfur</keyword>
<dbReference type="PIRSF" id="PIRSF004869">
    <property type="entry name" value="PflX_prd"/>
    <property type="match status" value="1"/>
</dbReference>
<dbReference type="EMBL" id="RJVA01000012">
    <property type="protein sequence ID" value="ROQ92127.1"/>
    <property type="molecule type" value="Genomic_DNA"/>
</dbReference>
<dbReference type="SMART" id="SM00729">
    <property type="entry name" value="Elp3"/>
    <property type="match status" value="1"/>
</dbReference>
<dbReference type="PANTHER" id="PTHR30352">
    <property type="entry name" value="PYRUVATE FORMATE-LYASE-ACTIVATING ENZYME"/>
    <property type="match status" value="1"/>
</dbReference>
<dbReference type="AlphaFoldDB" id="A0A3N1UU98"/>
<keyword evidence="4 6" id="KW-0408">Iron</keyword>
<name>A0A3N1UU98_9BACT</name>
<gene>
    <name evidence="8" type="ORF">EDC27_1809</name>
</gene>
<evidence type="ECO:0000259" key="7">
    <source>
        <dbReference type="PROSITE" id="PS51918"/>
    </source>
</evidence>
<dbReference type="RefSeq" id="WP_123290290.1">
    <property type="nucleotide sequence ID" value="NZ_RJVA01000012.1"/>
</dbReference>
<dbReference type="GO" id="GO:0016829">
    <property type="term" value="F:lyase activity"/>
    <property type="evidence" value="ECO:0007669"/>
    <property type="project" value="UniProtKB-KW"/>
</dbReference>
<dbReference type="SUPFAM" id="SSF102114">
    <property type="entry name" value="Radical SAM enzymes"/>
    <property type="match status" value="1"/>
</dbReference>
<keyword evidence="1" id="KW-0004">4Fe-4S</keyword>
<keyword evidence="2 6" id="KW-0949">S-adenosyl-L-methionine</keyword>
<protein>
    <submittedName>
        <fullName evidence="8">Pyruvate formate lyase activating enzyme</fullName>
    </submittedName>
</protein>
<keyword evidence="9" id="KW-1185">Reference proteome</keyword>
<dbReference type="InterPro" id="IPR006638">
    <property type="entry name" value="Elp3/MiaA/NifB-like_rSAM"/>
</dbReference>
<sequence length="338" mass="37608">MHEARFYTSEEAKAVRCSLCAHRCLIKPDKTGMCGVRHNHDGRLYSLVYGKLIATNVDPIEKKPLFHFHPGSLSYSIATVGCNFRCLFCQNADISQAPRDQGAILGRDLSVHAVVQDALKTRCTSISYTYTEPTIFMEFAMDVGIEARKKGLKNVFVSNGYMTPEVLQKAAETFLDAANVDLKAFRDRFYKEQCGARLEPVLETLRGMKRLGIWLEVTTLLIPGLNDDPKELKELAEFLVDLGPETPWHVSRFHPTYRLTDRPSTPLTTLRQAREIGLKAGLHYVYTGNVPGDEGENTYCPQCGALLMKRYGFSTKPQGILKGACSACGASIHGVNLP</sequence>
<dbReference type="InterPro" id="IPR007197">
    <property type="entry name" value="rSAM"/>
</dbReference>
<dbReference type="NCBIfam" id="TIGR04337">
    <property type="entry name" value="AmmeMemoSam_rS"/>
    <property type="match status" value="1"/>
</dbReference>
<comment type="cofactor">
    <cofactor evidence="6">
        <name>[4Fe-4S] cluster</name>
        <dbReference type="ChEBI" id="CHEBI:49883"/>
    </cofactor>
    <text evidence="6">Binds 1 [4Fe-4S] cluster. The cluster is coordinated with 3 cysteines and an exchangeable S-adenosyl-L-methionine.</text>
</comment>
<feature type="binding site" evidence="6">
    <location>
        <position position="89"/>
    </location>
    <ligand>
        <name>[4Fe-4S] cluster</name>
        <dbReference type="ChEBI" id="CHEBI:49883"/>
        <note>4Fe-4S-S-AdoMet</note>
    </ligand>
</feature>
<organism evidence="8 9">
    <name type="scientific">Desulfosoma caldarium</name>
    <dbReference type="NCBI Taxonomy" id="610254"/>
    <lineage>
        <taxon>Bacteria</taxon>
        <taxon>Pseudomonadati</taxon>
        <taxon>Thermodesulfobacteriota</taxon>
        <taxon>Syntrophobacteria</taxon>
        <taxon>Syntrophobacterales</taxon>
        <taxon>Syntrophobacteraceae</taxon>
        <taxon>Desulfosoma</taxon>
    </lineage>
</organism>
<dbReference type="InterPro" id="IPR013785">
    <property type="entry name" value="Aldolase_TIM"/>
</dbReference>
<evidence type="ECO:0000256" key="6">
    <source>
        <dbReference type="PIRSR" id="PIRSR004869-50"/>
    </source>
</evidence>
<evidence type="ECO:0000313" key="9">
    <source>
        <dbReference type="Proteomes" id="UP000276223"/>
    </source>
</evidence>
<dbReference type="PANTHER" id="PTHR30352:SF5">
    <property type="entry name" value="PYRUVATE FORMATE-LYASE 1-ACTIVATING ENZYME"/>
    <property type="match status" value="1"/>
</dbReference>
<dbReference type="InterPro" id="IPR034457">
    <property type="entry name" value="Organic_radical-activating"/>
</dbReference>
<dbReference type="OrthoDB" id="9778883at2"/>
<dbReference type="Proteomes" id="UP000276223">
    <property type="component" value="Unassembled WGS sequence"/>
</dbReference>
<evidence type="ECO:0000256" key="1">
    <source>
        <dbReference type="ARBA" id="ARBA00022485"/>
    </source>
</evidence>
<dbReference type="GO" id="GO:0051539">
    <property type="term" value="F:4 iron, 4 sulfur cluster binding"/>
    <property type="evidence" value="ECO:0007669"/>
    <property type="project" value="UniProtKB-KW"/>
</dbReference>
<dbReference type="CDD" id="cd01335">
    <property type="entry name" value="Radical_SAM"/>
    <property type="match status" value="1"/>
</dbReference>
<proteinExistence type="predicted"/>
<comment type="caution">
    <text evidence="8">The sequence shown here is derived from an EMBL/GenBank/DDBJ whole genome shotgun (WGS) entry which is preliminary data.</text>
</comment>
<dbReference type="SFLD" id="SFLDG01101">
    <property type="entry name" value="Uncharacterised_Radical_SAM_Su"/>
    <property type="match status" value="1"/>
</dbReference>
<keyword evidence="8" id="KW-0670">Pyruvate</keyword>
<feature type="binding site" evidence="6">
    <location>
        <position position="86"/>
    </location>
    <ligand>
        <name>[4Fe-4S] cluster</name>
        <dbReference type="ChEBI" id="CHEBI:49883"/>
        <note>4Fe-4S-S-AdoMet</note>
    </ligand>
</feature>
<evidence type="ECO:0000256" key="5">
    <source>
        <dbReference type="ARBA" id="ARBA00023014"/>
    </source>
</evidence>